<dbReference type="InterPro" id="IPR020846">
    <property type="entry name" value="MFS_dom"/>
</dbReference>
<keyword evidence="3 5" id="KW-1133">Transmembrane helix</keyword>
<dbReference type="Gene3D" id="1.20.1250.20">
    <property type="entry name" value="MFS general substrate transporter like domains"/>
    <property type="match status" value="2"/>
</dbReference>
<gene>
    <name evidence="7" type="ORF">ESP51_14965</name>
</gene>
<keyword evidence="2 5" id="KW-0812">Transmembrane</keyword>
<evidence type="ECO:0000256" key="2">
    <source>
        <dbReference type="ARBA" id="ARBA00022692"/>
    </source>
</evidence>
<dbReference type="PANTHER" id="PTHR23528">
    <property type="match status" value="1"/>
</dbReference>
<dbReference type="AlphaFoldDB" id="A0A4Q2KRI4"/>
<comment type="subcellular location">
    <subcellularLocation>
        <location evidence="1">Cell membrane</location>
        <topology evidence="1">Multi-pass membrane protein</topology>
    </subcellularLocation>
</comment>
<evidence type="ECO:0000259" key="6">
    <source>
        <dbReference type="PROSITE" id="PS50850"/>
    </source>
</evidence>
<proteinExistence type="predicted"/>
<feature type="transmembrane region" description="Helical" evidence="5">
    <location>
        <begin position="262"/>
        <end position="285"/>
    </location>
</feature>
<dbReference type="GO" id="GO:0005886">
    <property type="term" value="C:plasma membrane"/>
    <property type="evidence" value="ECO:0007669"/>
    <property type="project" value="UniProtKB-SubCell"/>
</dbReference>
<dbReference type="GO" id="GO:0022857">
    <property type="term" value="F:transmembrane transporter activity"/>
    <property type="evidence" value="ECO:0007669"/>
    <property type="project" value="InterPro"/>
</dbReference>
<feature type="transmembrane region" description="Helical" evidence="5">
    <location>
        <begin position="210"/>
        <end position="229"/>
    </location>
</feature>
<evidence type="ECO:0000313" key="8">
    <source>
        <dbReference type="Proteomes" id="UP000293865"/>
    </source>
</evidence>
<dbReference type="PROSITE" id="PS50850">
    <property type="entry name" value="MFS"/>
    <property type="match status" value="1"/>
</dbReference>
<feature type="transmembrane region" description="Helical" evidence="5">
    <location>
        <begin position="354"/>
        <end position="372"/>
    </location>
</feature>
<feature type="transmembrane region" description="Helical" evidence="5">
    <location>
        <begin position="297"/>
        <end position="320"/>
    </location>
</feature>
<dbReference type="InterPro" id="IPR036259">
    <property type="entry name" value="MFS_trans_sf"/>
</dbReference>
<keyword evidence="8" id="KW-1185">Reference proteome</keyword>
<sequence>MSNRHYPEIAEASGQTGPPLSLQANIALGSEEVSEAVRGFETDPPKMRARELLALFLAQLTVFMALVVPMAFSLAIKIGVMDPENKDTLLAVAIGTAGTVVLFTNPITGVLSDRTRSRLGRRRPWFFGGLIVGTVGSVIIGLSASPLVLIAGWTVALAGYSMSNQAILTYLGDRLPESQRGKVMGVSGAITQVGPILGIVLAGVFTSHLLLMFLIPAGIALLGSLWFTVAMKDTKFEGELPAFRLASLTRGFYFNPRKHSNFAWVILSKAFIFVYLAFTALYALYLLMSRFELDAPSAAPLISIISLGGIVLGIVGAIGGGILSDKLHSRKPFLIISAVLLAASAVIVGTSADVAVFIVGSLLSSLGIGIYGSVDQALALDTLPSQENENGRYLSIFGLANAIPQAVGPFLAALVLSLAGGDYTWVYFVGAGAAVLGALAIIPISVGRRALLSTTSVRAIS</sequence>
<feature type="transmembrane region" description="Helical" evidence="5">
    <location>
        <begin position="183"/>
        <end position="204"/>
    </location>
</feature>
<feature type="transmembrane region" description="Helical" evidence="5">
    <location>
        <begin position="150"/>
        <end position="171"/>
    </location>
</feature>
<organism evidence="7 8">
    <name type="scientific">Agromyces albus</name>
    <dbReference type="NCBI Taxonomy" id="205332"/>
    <lineage>
        <taxon>Bacteria</taxon>
        <taxon>Bacillati</taxon>
        <taxon>Actinomycetota</taxon>
        <taxon>Actinomycetes</taxon>
        <taxon>Micrococcales</taxon>
        <taxon>Microbacteriaceae</taxon>
        <taxon>Agromyces</taxon>
    </lineage>
</organism>
<dbReference type="Proteomes" id="UP000293865">
    <property type="component" value="Unassembled WGS sequence"/>
</dbReference>
<dbReference type="SUPFAM" id="SSF103473">
    <property type="entry name" value="MFS general substrate transporter"/>
    <property type="match status" value="1"/>
</dbReference>
<evidence type="ECO:0000256" key="5">
    <source>
        <dbReference type="SAM" id="Phobius"/>
    </source>
</evidence>
<feature type="transmembrane region" description="Helical" evidence="5">
    <location>
        <begin position="52"/>
        <end position="76"/>
    </location>
</feature>
<comment type="caution">
    <text evidence="7">The sequence shown here is derived from an EMBL/GenBank/DDBJ whole genome shotgun (WGS) entry which is preliminary data.</text>
</comment>
<feature type="transmembrane region" description="Helical" evidence="5">
    <location>
        <begin position="124"/>
        <end position="144"/>
    </location>
</feature>
<feature type="domain" description="Major facilitator superfamily (MFS) profile" evidence="6">
    <location>
        <begin position="47"/>
        <end position="449"/>
    </location>
</feature>
<dbReference type="RefSeq" id="WP_129521696.1">
    <property type="nucleotide sequence ID" value="NZ_SDPN01000033.1"/>
</dbReference>
<accession>A0A4Q2KRI4</accession>
<evidence type="ECO:0000256" key="3">
    <source>
        <dbReference type="ARBA" id="ARBA00022989"/>
    </source>
</evidence>
<dbReference type="OrthoDB" id="7584869at2"/>
<evidence type="ECO:0000256" key="1">
    <source>
        <dbReference type="ARBA" id="ARBA00004651"/>
    </source>
</evidence>
<dbReference type="InterPro" id="IPR011701">
    <property type="entry name" value="MFS"/>
</dbReference>
<name>A0A4Q2KRI4_9MICO</name>
<evidence type="ECO:0000313" key="7">
    <source>
        <dbReference type="EMBL" id="RXZ68055.1"/>
    </source>
</evidence>
<feature type="transmembrane region" description="Helical" evidence="5">
    <location>
        <begin position="332"/>
        <end position="348"/>
    </location>
</feature>
<feature type="transmembrane region" description="Helical" evidence="5">
    <location>
        <begin position="425"/>
        <end position="446"/>
    </location>
</feature>
<feature type="transmembrane region" description="Helical" evidence="5">
    <location>
        <begin position="393"/>
        <end position="419"/>
    </location>
</feature>
<dbReference type="Pfam" id="PF07690">
    <property type="entry name" value="MFS_1"/>
    <property type="match status" value="1"/>
</dbReference>
<reference evidence="7 8" key="1">
    <citation type="submission" date="2019-01" db="EMBL/GenBank/DDBJ databases">
        <title>Agromyces.</title>
        <authorList>
            <person name="Li J."/>
        </authorList>
    </citation>
    <scope>NUCLEOTIDE SEQUENCE [LARGE SCALE GENOMIC DNA]</scope>
    <source>
        <strain evidence="7 8">DSM 15934</strain>
    </source>
</reference>
<protein>
    <submittedName>
        <fullName evidence="7">MFS transporter</fullName>
    </submittedName>
</protein>
<feature type="transmembrane region" description="Helical" evidence="5">
    <location>
        <begin position="88"/>
        <end position="112"/>
    </location>
</feature>
<keyword evidence="4 5" id="KW-0472">Membrane</keyword>
<dbReference type="EMBL" id="SDPN01000033">
    <property type="protein sequence ID" value="RXZ68055.1"/>
    <property type="molecule type" value="Genomic_DNA"/>
</dbReference>
<evidence type="ECO:0000256" key="4">
    <source>
        <dbReference type="ARBA" id="ARBA00023136"/>
    </source>
</evidence>
<dbReference type="PANTHER" id="PTHR23528:SF1">
    <property type="entry name" value="MAJOR FACILITATOR SUPERFAMILY (MFS) PROFILE DOMAIN-CONTAINING PROTEIN"/>
    <property type="match status" value="1"/>
</dbReference>